<dbReference type="Proteomes" id="UP000023152">
    <property type="component" value="Unassembled WGS sequence"/>
</dbReference>
<evidence type="ECO:0000313" key="2">
    <source>
        <dbReference type="EMBL" id="ETO22376.1"/>
    </source>
</evidence>
<name>X6N8N8_RETFI</name>
<feature type="region of interest" description="Disordered" evidence="1">
    <location>
        <begin position="68"/>
        <end position="87"/>
    </location>
</feature>
<feature type="region of interest" description="Disordered" evidence="1">
    <location>
        <begin position="106"/>
        <end position="141"/>
    </location>
</feature>
<feature type="region of interest" description="Disordered" evidence="1">
    <location>
        <begin position="230"/>
        <end position="286"/>
    </location>
</feature>
<feature type="compositionally biased region" description="Acidic residues" evidence="1">
    <location>
        <begin position="68"/>
        <end position="77"/>
    </location>
</feature>
<sequence>MRILVRVFVANGVFFFPPPPFVVSFSIIVNKKKIDEDLSKRPSFFLKKKKKKKGRAFGNHNNCVRIEVEEETETETDTENKQSGQDKEKLAYPHMTAKNLLHAPLQPDAVPTASGSGNNVNVRWQSDLSSRDSNTSNGNDSYEAMSMRPSAKAFLSIEIKPEHHIPEKAALHREGDAFIETRALNHITRNVVEQSISNMYRRHSVREASEPFQYFPKLLDRYLNGGFNKTASKRKKLQKSRNNNTDKKTHSFTHKKNKLIKKKKQKIKRKKKKNNNNNNDMKKNMVTKIWDQNQIRMWTTTKINCKRSSSSNDKAI</sequence>
<gene>
    <name evidence="2" type="ORF">RFI_14823</name>
</gene>
<dbReference type="AlphaFoldDB" id="X6N8N8"/>
<reference evidence="2 3" key="1">
    <citation type="journal article" date="2013" name="Curr. Biol.">
        <title>The Genome of the Foraminiferan Reticulomyxa filosa.</title>
        <authorList>
            <person name="Glockner G."/>
            <person name="Hulsmann N."/>
            <person name="Schleicher M."/>
            <person name="Noegel A.A."/>
            <person name="Eichinger L."/>
            <person name="Gallinger C."/>
            <person name="Pawlowski J."/>
            <person name="Sierra R."/>
            <person name="Euteneuer U."/>
            <person name="Pillet L."/>
            <person name="Moustafa A."/>
            <person name="Platzer M."/>
            <person name="Groth M."/>
            <person name="Szafranski K."/>
            <person name="Schliwa M."/>
        </authorList>
    </citation>
    <scope>NUCLEOTIDE SEQUENCE [LARGE SCALE GENOMIC DNA]</scope>
</reference>
<proteinExistence type="predicted"/>
<organism evidence="2 3">
    <name type="scientific">Reticulomyxa filosa</name>
    <dbReference type="NCBI Taxonomy" id="46433"/>
    <lineage>
        <taxon>Eukaryota</taxon>
        <taxon>Sar</taxon>
        <taxon>Rhizaria</taxon>
        <taxon>Retaria</taxon>
        <taxon>Foraminifera</taxon>
        <taxon>Monothalamids</taxon>
        <taxon>Reticulomyxidae</taxon>
        <taxon>Reticulomyxa</taxon>
    </lineage>
</organism>
<evidence type="ECO:0000313" key="3">
    <source>
        <dbReference type="Proteomes" id="UP000023152"/>
    </source>
</evidence>
<keyword evidence="3" id="KW-1185">Reference proteome</keyword>
<protein>
    <submittedName>
        <fullName evidence="2">Uncharacterized protein</fullName>
    </submittedName>
</protein>
<feature type="compositionally biased region" description="Basic residues" evidence="1">
    <location>
        <begin position="250"/>
        <end position="274"/>
    </location>
</feature>
<feature type="compositionally biased region" description="Polar residues" evidence="1">
    <location>
        <begin position="113"/>
        <end position="140"/>
    </location>
</feature>
<evidence type="ECO:0000256" key="1">
    <source>
        <dbReference type="SAM" id="MobiDB-lite"/>
    </source>
</evidence>
<comment type="caution">
    <text evidence="2">The sequence shown here is derived from an EMBL/GenBank/DDBJ whole genome shotgun (WGS) entry which is preliminary data.</text>
</comment>
<accession>X6N8N8</accession>
<feature type="compositionally biased region" description="Basic and acidic residues" evidence="1">
    <location>
        <begin position="78"/>
        <end position="87"/>
    </location>
</feature>
<dbReference type="EMBL" id="ASPP01010791">
    <property type="protein sequence ID" value="ETO22376.1"/>
    <property type="molecule type" value="Genomic_DNA"/>
</dbReference>